<comment type="caution">
    <text evidence="1">The sequence shown here is derived from an EMBL/GenBank/DDBJ whole genome shotgun (WGS) entry which is preliminary data.</text>
</comment>
<proteinExistence type="predicted"/>
<protein>
    <submittedName>
        <fullName evidence="1">Uncharacterized protein</fullName>
    </submittedName>
</protein>
<evidence type="ECO:0000313" key="1">
    <source>
        <dbReference type="EMBL" id="CAK5072995.1"/>
    </source>
</evidence>
<gene>
    <name evidence="1" type="ORF">MENTE1834_LOCUS19635</name>
</gene>
<dbReference type="Proteomes" id="UP001497535">
    <property type="component" value="Unassembled WGS sequence"/>
</dbReference>
<keyword evidence="2" id="KW-1185">Reference proteome</keyword>
<reference evidence="1" key="1">
    <citation type="submission" date="2023-11" db="EMBL/GenBank/DDBJ databases">
        <authorList>
            <person name="Poullet M."/>
        </authorList>
    </citation>
    <scope>NUCLEOTIDE SEQUENCE</scope>
    <source>
        <strain evidence="1">E1834</strain>
    </source>
</reference>
<accession>A0ACB0Z232</accession>
<sequence length="248" mass="29029">MIFFIFLVFFKEMSFRNRRKSSGPSSNFMSIRRRSSATQRDFEILMFQKKQRFPDWLLIIIMLGGPVCLILFSLEISSNNYNIELFSLSGPLIVLLVSQLQLFFLWHIPAKELIQLTEEDPPQPIKHKNTSFESCILICLIYLFGALLNLYPGELVFIHWTSILASLSIFCVLLLLLIFLFLPSQEDQRFDFSVISQIFYGRQLRPVLLTVDLKAFITCRIGFTFWALYLISSIFEYQKLYPNEKPSC</sequence>
<organism evidence="1 2">
    <name type="scientific">Meloidogyne enterolobii</name>
    <name type="common">Root-knot nematode worm</name>
    <name type="synonym">Meloidogyne mayaguensis</name>
    <dbReference type="NCBI Taxonomy" id="390850"/>
    <lineage>
        <taxon>Eukaryota</taxon>
        <taxon>Metazoa</taxon>
        <taxon>Ecdysozoa</taxon>
        <taxon>Nematoda</taxon>
        <taxon>Chromadorea</taxon>
        <taxon>Rhabditida</taxon>
        <taxon>Tylenchina</taxon>
        <taxon>Tylenchomorpha</taxon>
        <taxon>Tylenchoidea</taxon>
        <taxon>Meloidogynidae</taxon>
        <taxon>Meloidogyninae</taxon>
        <taxon>Meloidogyne</taxon>
    </lineage>
</organism>
<dbReference type="EMBL" id="CAVMJV010000023">
    <property type="protein sequence ID" value="CAK5072995.1"/>
    <property type="molecule type" value="Genomic_DNA"/>
</dbReference>
<evidence type="ECO:0000313" key="2">
    <source>
        <dbReference type="Proteomes" id="UP001497535"/>
    </source>
</evidence>
<name>A0ACB0Z232_MELEN</name>